<dbReference type="STRING" id="1121395.SAMN02745215_02906"/>
<dbReference type="RefSeq" id="WP_072773274.1">
    <property type="nucleotide sequence ID" value="NZ_FRDN01000009.1"/>
</dbReference>
<accession>A0A1M7U3Q0</accession>
<dbReference type="Proteomes" id="UP000184010">
    <property type="component" value="Unassembled WGS sequence"/>
</dbReference>
<sequence>MTTVSYKEALTPAQQPVMLRFLYDICRTYDEAKSSGLGKPDVSSFLEAYREPEPKMGLMDHRARARLRYKARRAKGLCTRCGNRAVPGMMRCQKCREKVWKRR</sequence>
<reference evidence="2" key="1">
    <citation type="submission" date="2016-12" db="EMBL/GenBank/DDBJ databases">
        <authorList>
            <person name="Varghese N."/>
            <person name="Submissions S."/>
        </authorList>
    </citation>
    <scope>NUCLEOTIDE SEQUENCE [LARGE SCALE GENOMIC DNA]</scope>
    <source>
        <strain evidence="2">DSM 11544</strain>
    </source>
</reference>
<organism evidence="1 2">
    <name type="scientific">Desulfitobacterium chlororespirans DSM 11544</name>
    <dbReference type="NCBI Taxonomy" id="1121395"/>
    <lineage>
        <taxon>Bacteria</taxon>
        <taxon>Bacillati</taxon>
        <taxon>Bacillota</taxon>
        <taxon>Clostridia</taxon>
        <taxon>Eubacteriales</taxon>
        <taxon>Desulfitobacteriaceae</taxon>
        <taxon>Desulfitobacterium</taxon>
    </lineage>
</organism>
<protein>
    <submittedName>
        <fullName evidence="1">Uncharacterized protein</fullName>
    </submittedName>
</protein>
<evidence type="ECO:0000313" key="2">
    <source>
        <dbReference type="Proteomes" id="UP000184010"/>
    </source>
</evidence>
<dbReference type="AlphaFoldDB" id="A0A1M7U3Q0"/>
<name>A0A1M7U3Q0_9FIRM</name>
<gene>
    <name evidence="1" type="ORF">SAMN02745215_02906</name>
</gene>
<evidence type="ECO:0000313" key="1">
    <source>
        <dbReference type="EMBL" id="SHN77576.1"/>
    </source>
</evidence>
<keyword evidence="2" id="KW-1185">Reference proteome</keyword>
<proteinExistence type="predicted"/>
<dbReference type="EMBL" id="FRDN01000009">
    <property type="protein sequence ID" value="SHN77576.1"/>
    <property type="molecule type" value="Genomic_DNA"/>
</dbReference>